<gene>
    <name evidence="1" type="ORF">CI15_25460</name>
</gene>
<dbReference type="Proteomes" id="UP000075613">
    <property type="component" value="Unassembled WGS sequence"/>
</dbReference>
<reference evidence="1 2" key="1">
    <citation type="journal article" date="2015" name="Int. J. Syst. Evol. Microbiol.">
        <title>Burkholderia monticola sp. nov., isolated from mountain soil.</title>
        <authorList>
            <person name="Baek I."/>
            <person name="Seo B."/>
            <person name="Lee I."/>
            <person name="Yi H."/>
            <person name="Chun J."/>
        </authorList>
    </citation>
    <scope>NUCLEOTIDE SEQUENCE [LARGE SCALE GENOMIC DNA]</scope>
    <source>
        <strain evidence="1 2">JC2948</strain>
    </source>
</reference>
<protein>
    <submittedName>
        <fullName evidence="1">Uncharacterized protein</fullName>
    </submittedName>
</protein>
<organism evidence="1 2">
    <name type="scientific">Paraburkholderia monticola</name>
    <dbReference type="NCBI Taxonomy" id="1399968"/>
    <lineage>
        <taxon>Bacteria</taxon>
        <taxon>Pseudomonadati</taxon>
        <taxon>Pseudomonadota</taxon>
        <taxon>Betaproteobacteria</taxon>
        <taxon>Burkholderiales</taxon>
        <taxon>Burkholderiaceae</taxon>
        <taxon>Paraburkholderia</taxon>
    </lineage>
</organism>
<comment type="caution">
    <text evidence="1">The sequence shown here is derived from an EMBL/GenBank/DDBJ whole genome shotgun (WGS) entry which is preliminary data.</text>
</comment>
<dbReference type="EMBL" id="LRBG01000037">
    <property type="protein sequence ID" value="KXU83879.1"/>
    <property type="molecule type" value="Genomic_DNA"/>
</dbReference>
<evidence type="ECO:0000313" key="1">
    <source>
        <dbReference type="EMBL" id="KXU83879.1"/>
    </source>
</evidence>
<dbReference type="AlphaFoldDB" id="A0A149PFR2"/>
<evidence type="ECO:0000313" key="2">
    <source>
        <dbReference type="Proteomes" id="UP000075613"/>
    </source>
</evidence>
<accession>A0A149PFR2</accession>
<keyword evidence="2" id="KW-1185">Reference proteome</keyword>
<proteinExistence type="predicted"/>
<sequence>MEGGVMDAATRLARSREIAGNIMQVQQQRARVRAGVTREPIGQSPRYRVIRSHGIRPFVALLTPRCTWREAVELTQRFVRLGDTRLAPAVRASLDSLRSAGRRHLEPVRQVSSWTSSNDGILSSSNVRDRLKFGGLVEFVEATW</sequence>
<name>A0A149PFR2_9BURK</name>
<dbReference type="STRING" id="1399968.CI15_25460"/>